<dbReference type="Pfam" id="PF00545">
    <property type="entry name" value="Ribonuclease"/>
    <property type="match status" value="1"/>
</dbReference>
<dbReference type="SUPFAM" id="SSF53933">
    <property type="entry name" value="Microbial ribonucleases"/>
    <property type="match status" value="1"/>
</dbReference>
<keyword evidence="6" id="KW-1015">Disulfide bond</keyword>
<evidence type="ECO:0000256" key="8">
    <source>
        <dbReference type="ARBA" id="ARBA00034015"/>
    </source>
</evidence>
<dbReference type="PANTHER" id="PTHR42104">
    <property type="entry name" value="EXTRACELLULAR GUANYL-SPECIFIC RIBONUCLEASE RNTA (AFU_ORTHOLOGUE AFUA_4G03230)"/>
    <property type="match status" value="1"/>
</dbReference>
<comment type="catalytic activity">
    <reaction evidence="8">
        <text>[RNA] containing guanosine + H2O = an [RNA fragment]-3'-guanosine-3'-phosphate + a 5'-hydroxy-ribonucleotide-3'-[RNA fragment].</text>
        <dbReference type="EC" id="4.6.1.24"/>
    </reaction>
</comment>
<feature type="signal peptide" evidence="9">
    <location>
        <begin position="1"/>
        <end position="16"/>
    </location>
</feature>
<dbReference type="PANTHER" id="PTHR42104:SF1">
    <property type="entry name" value="EXTRACELLULAR GUANYL-SPECIFIC RIBONUCLEASE RNTA (AFU_ORTHOLOGUE AFUA_4G03230)"/>
    <property type="match status" value="1"/>
</dbReference>
<dbReference type="EMBL" id="KZ679258">
    <property type="protein sequence ID" value="PTB44032.1"/>
    <property type="molecule type" value="Genomic_DNA"/>
</dbReference>
<name>A0A2T3ZGW3_TRIA4</name>
<keyword evidence="5" id="KW-0378">Hydrolase</keyword>
<dbReference type="AlphaFoldDB" id="A0A2T3ZGW3"/>
<evidence type="ECO:0000256" key="1">
    <source>
        <dbReference type="ARBA" id="ARBA00009006"/>
    </source>
</evidence>
<sequence length="148" mass="16165">MKSLLVFILAAGTSYAAENVQNIPAKGRFRCITGNTTDFSITAIKDGSAIAEGYMLNGTYAKAPNGKLYPTRFANREGFSFSAPCKNRTLLEHPVHARVPYGYTGGTPGAYRLILAYNDPQTEAIFCGMVAHSHKNENDFVQCAYQQT</sequence>
<keyword evidence="4" id="KW-0255">Endonuclease</keyword>
<evidence type="ECO:0000256" key="6">
    <source>
        <dbReference type="ARBA" id="ARBA00023157"/>
    </source>
</evidence>
<proteinExistence type="inferred from homology"/>
<dbReference type="GO" id="GO:0016787">
    <property type="term" value="F:hydrolase activity"/>
    <property type="evidence" value="ECO:0007669"/>
    <property type="project" value="UniProtKB-KW"/>
</dbReference>
<evidence type="ECO:0000313" key="10">
    <source>
        <dbReference type="EMBL" id="PTB44032.1"/>
    </source>
</evidence>
<accession>A0A2T3ZGW3</accession>
<evidence type="ECO:0000256" key="5">
    <source>
        <dbReference type="ARBA" id="ARBA00022801"/>
    </source>
</evidence>
<dbReference type="InterPro" id="IPR016191">
    <property type="entry name" value="Ribonuclease/ribotoxin"/>
</dbReference>
<keyword evidence="11" id="KW-1185">Reference proteome</keyword>
<organism evidence="10 11">
    <name type="scientific">Trichoderma asperellum (strain ATCC 204424 / CBS 433.97 / NBRC 101777)</name>
    <dbReference type="NCBI Taxonomy" id="1042311"/>
    <lineage>
        <taxon>Eukaryota</taxon>
        <taxon>Fungi</taxon>
        <taxon>Dikarya</taxon>
        <taxon>Ascomycota</taxon>
        <taxon>Pezizomycotina</taxon>
        <taxon>Sordariomycetes</taxon>
        <taxon>Hypocreomycetidae</taxon>
        <taxon>Hypocreales</taxon>
        <taxon>Hypocreaceae</taxon>
        <taxon>Trichoderma</taxon>
    </lineage>
</organism>
<evidence type="ECO:0000256" key="9">
    <source>
        <dbReference type="SAM" id="SignalP"/>
    </source>
</evidence>
<comment type="similarity">
    <text evidence="1">Belongs to the ribonuclease N1/T1 family.</text>
</comment>
<dbReference type="GO" id="GO:0046589">
    <property type="term" value="F:ribonuclease T1 activity"/>
    <property type="evidence" value="ECO:0007669"/>
    <property type="project" value="UniProtKB-EC"/>
</dbReference>
<gene>
    <name evidence="10" type="ORF">M441DRAFT_65803</name>
</gene>
<dbReference type="Gene3D" id="3.10.450.30">
    <property type="entry name" value="Microbial ribonucleases"/>
    <property type="match status" value="1"/>
</dbReference>
<feature type="chain" id="PRO_5015710161" description="ribonuclease T1" evidence="9">
    <location>
        <begin position="17"/>
        <end position="148"/>
    </location>
</feature>
<dbReference type="InterPro" id="IPR000026">
    <property type="entry name" value="N1-like"/>
</dbReference>
<evidence type="ECO:0000256" key="7">
    <source>
        <dbReference type="ARBA" id="ARBA00023239"/>
    </source>
</evidence>
<dbReference type="GO" id="GO:0003723">
    <property type="term" value="F:RNA binding"/>
    <property type="evidence" value="ECO:0007669"/>
    <property type="project" value="InterPro"/>
</dbReference>
<evidence type="ECO:0000256" key="3">
    <source>
        <dbReference type="ARBA" id="ARBA00022722"/>
    </source>
</evidence>
<evidence type="ECO:0000313" key="11">
    <source>
        <dbReference type="Proteomes" id="UP000240493"/>
    </source>
</evidence>
<evidence type="ECO:0000256" key="2">
    <source>
        <dbReference type="ARBA" id="ARBA00012549"/>
    </source>
</evidence>
<evidence type="ECO:0000256" key="4">
    <source>
        <dbReference type="ARBA" id="ARBA00022759"/>
    </source>
</evidence>
<dbReference type="Proteomes" id="UP000240493">
    <property type="component" value="Unassembled WGS sequence"/>
</dbReference>
<reference evidence="10 11" key="1">
    <citation type="submission" date="2016-07" db="EMBL/GenBank/DDBJ databases">
        <title>Multiple horizontal gene transfer events from other fungi enriched the ability of initially mycotrophic Trichoderma (Ascomycota) to feed on dead plant biomass.</title>
        <authorList>
            <consortium name="DOE Joint Genome Institute"/>
            <person name="Aerts A."/>
            <person name="Atanasova L."/>
            <person name="Chenthamara K."/>
            <person name="Zhang J."/>
            <person name="Grujic M."/>
            <person name="Henrissat B."/>
            <person name="Kuo A."/>
            <person name="Salamov A."/>
            <person name="Lipzen A."/>
            <person name="Labutti K."/>
            <person name="Barry K."/>
            <person name="Miao Y."/>
            <person name="Rahimi M.J."/>
            <person name="Shen Q."/>
            <person name="Grigoriev I.V."/>
            <person name="Kubicek C.P."/>
            <person name="Druzhinina I.S."/>
        </authorList>
    </citation>
    <scope>NUCLEOTIDE SEQUENCE [LARGE SCALE GENOMIC DNA]</scope>
    <source>
        <strain evidence="10 11">CBS 433.97</strain>
    </source>
</reference>
<keyword evidence="3" id="KW-0540">Nuclease</keyword>
<protein>
    <recommendedName>
        <fullName evidence="2">ribonuclease T1</fullName>
        <ecNumber evidence="2">4.6.1.24</ecNumber>
    </recommendedName>
</protein>
<keyword evidence="7" id="KW-0456">Lyase</keyword>
<keyword evidence="9" id="KW-0732">Signal</keyword>
<dbReference type="EC" id="4.6.1.24" evidence="2"/>